<reference evidence="14" key="1">
    <citation type="submission" date="2023-07" db="EMBL/GenBank/DDBJ databases">
        <title>Chromosome-level Genome Assembly of Striped Snakehead (Channa striata).</title>
        <authorList>
            <person name="Liu H."/>
        </authorList>
    </citation>
    <scope>NUCLEOTIDE SEQUENCE</scope>
    <source>
        <strain evidence="14">Gz</strain>
        <tissue evidence="14">Muscle</tissue>
    </source>
</reference>
<evidence type="ECO:0000256" key="11">
    <source>
        <dbReference type="ARBA" id="ARBA00023224"/>
    </source>
</evidence>
<feature type="domain" description="G-protein coupled receptors family 3 profile" evidence="13">
    <location>
        <begin position="740"/>
        <end position="990"/>
    </location>
</feature>
<dbReference type="InterPro" id="IPR011500">
    <property type="entry name" value="GPCR_3_9-Cys_dom"/>
</dbReference>
<evidence type="ECO:0000256" key="9">
    <source>
        <dbReference type="ARBA" id="ARBA00023170"/>
    </source>
</evidence>
<evidence type="ECO:0000259" key="13">
    <source>
        <dbReference type="PROSITE" id="PS50259"/>
    </source>
</evidence>
<name>A0AA88N4H7_CHASR</name>
<feature type="transmembrane region" description="Helical" evidence="12">
    <location>
        <begin position="810"/>
        <end position="834"/>
    </location>
</feature>
<evidence type="ECO:0000256" key="5">
    <source>
        <dbReference type="ARBA" id="ARBA00022729"/>
    </source>
</evidence>
<dbReference type="FunFam" id="3.40.50.2300:FF:000302">
    <property type="entry name" value="Si:ch211-203b20.7"/>
    <property type="match status" value="1"/>
</dbReference>
<keyword evidence="9" id="KW-0675">Receptor</keyword>
<evidence type="ECO:0000313" key="15">
    <source>
        <dbReference type="Proteomes" id="UP001187415"/>
    </source>
</evidence>
<evidence type="ECO:0000256" key="2">
    <source>
        <dbReference type="ARBA" id="ARBA00007242"/>
    </source>
</evidence>
<dbReference type="EMBL" id="JAUPFM010000007">
    <property type="protein sequence ID" value="KAK2847395.1"/>
    <property type="molecule type" value="Genomic_DNA"/>
</dbReference>
<dbReference type="GO" id="GO:0005886">
    <property type="term" value="C:plasma membrane"/>
    <property type="evidence" value="ECO:0007669"/>
    <property type="project" value="UniProtKB-SubCell"/>
</dbReference>
<keyword evidence="5" id="KW-0732">Signal</keyword>
<evidence type="ECO:0000256" key="4">
    <source>
        <dbReference type="ARBA" id="ARBA00022692"/>
    </source>
</evidence>
<keyword evidence="10" id="KW-0325">Glycoprotein</keyword>
<organism evidence="14 15">
    <name type="scientific">Channa striata</name>
    <name type="common">Snakehead murrel</name>
    <name type="synonym">Ophicephalus striatus</name>
    <dbReference type="NCBI Taxonomy" id="64152"/>
    <lineage>
        <taxon>Eukaryota</taxon>
        <taxon>Metazoa</taxon>
        <taxon>Chordata</taxon>
        <taxon>Craniata</taxon>
        <taxon>Vertebrata</taxon>
        <taxon>Euteleostomi</taxon>
        <taxon>Actinopterygii</taxon>
        <taxon>Neopterygii</taxon>
        <taxon>Teleostei</taxon>
        <taxon>Neoteleostei</taxon>
        <taxon>Acanthomorphata</taxon>
        <taxon>Anabantaria</taxon>
        <taxon>Anabantiformes</taxon>
        <taxon>Channoidei</taxon>
        <taxon>Channidae</taxon>
        <taxon>Channa</taxon>
    </lineage>
</organism>
<feature type="transmembrane region" description="Helical" evidence="12">
    <location>
        <begin position="935"/>
        <end position="955"/>
    </location>
</feature>
<evidence type="ECO:0000256" key="3">
    <source>
        <dbReference type="ARBA" id="ARBA00022475"/>
    </source>
</evidence>
<gene>
    <name evidence="14" type="ORF">Q5P01_010394</name>
</gene>
<dbReference type="InterPro" id="IPR017978">
    <property type="entry name" value="GPCR_3_C"/>
</dbReference>
<dbReference type="SUPFAM" id="SSF53822">
    <property type="entry name" value="Periplasmic binding protein-like I"/>
    <property type="match status" value="3"/>
</dbReference>
<dbReference type="PANTHER" id="PTHR24061">
    <property type="entry name" value="CALCIUM-SENSING RECEPTOR-RELATED"/>
    <property type="match status" value="1"/>
</dbReference>
<evidence type="ECO:0000256" key="1">
    <source>
        <dbReference type="ARBA" id="ARBA00004651"/>
    </source>
</evidence>
<dbReference type="InterPro" id="IPR000068">
    <property type="entry name" value="GPCR_3_Ca_sens_rcpt-rel"/>
</dbReference>
<keyword evidence="15" id="KW-1185">Reference proteome</keyword>
<keyword evidence="3" id="KW-1003">Cell membrane</keyword>
<dbReference type="PRINTS" id="PR00248">
    <property type="entry name" value="GPCRMGR"/>
</dbReference>
<feature type="transmembrane region" description="Helical" evidence="12">
    <location>
        <begin position="777"/>
        <end position="798"/>
    </location>
</feature>
<dbReference type="InterPro" id="IPR028082">
    <property type="entry name" value="Peripla_BP_I"/>
</dbReference>
<accession>A0AA88N4H7</accession>
<evidence type="ECO:0000256" key="12">
    <source>
        <dbReference type="SAM" id="Phobius"/>
    </source>
</evidence>
<dbReference type="AlphaFoldDB" id="A0AA88N4H7"/>
<evidence type="ECO:0000313" key="14">
    <source>
        <dbReference type="EMBL" id="KAK2847395.1"/>
    </source>
</evidence>
<dbReference type="PROSITE" id="PS00981">
    <property type="entry name" value="G_PROTEIN_RECEP_F3_3"/>
    <property type="match status" value="1"/>
</dbReference>
<feature type="transmembrane region" description="Helical" evidence="12">
    <location>
        <begin position="899"/>
        <end position="923"/>
    </location>
</feature>
<dbReference type="PRINTS" id="PR01535">
    <property type="entry name" value="VOMERONASL2R"/>
</dbReference>
<dbReference type="PANTHER" id="PTHR24061:SF415">
    <property type="entry name" value="NOVEL PHERMONE RECEPTOR-RELATED"/>
    <property type="match status" value="1"/>
</dbReference>
<feature type="transmembrane region" description="Helical" evidence="12">
    <location>
        <begin position="740"/>
        <end position="765"/>
    </location>
</feature>
<keyword evidence="4 12" id="KW-0812">Transmembrane</keyword>
<keyword evidence="8 12" id="KW-0472">Membrane</keyword>
<dbReference type="Pfam" id="PF00003">
    <property type="entry name" value="7tm_3"/>
    <property type="match status" value="1"/>
</dbReference>
<dbReference type="InterPro" id="IPR001828">
    <property type="entry name" value="ANF_lig-bd_rcpt"/>
</dbReference>
<feature type="transmembrane region" description="Helical" evidence="12">
    <location>
        <begin position="961"/>
        <end position="983"/>
    </location>
</feature>
<dbReference type="InterPro" id="IPR038550">
    <property type="entry name" value="GPCR_3_9-Cys_sf"/>
</dbReference>
<feature type="transmembrane region" description="Helical" evidence="12">
    <location>
        <begin position="855"/>
        <end position="874"/>
    </location>
</feature>
<dbReference type="InterPro" id="IPR000337">
    <property type="entry name" value="GPCR_3"/>
</dbReference>
<dbReference type="Pfam" id="PF07562">
    <property type="entry name" value="NCD3G"/>
    <property type="match status" value="1"/>
</dbReference>
<evidence type="ECO:0000256" key="7">
    <source>
        <dbReference type="ARBA" id="ARBA00023040"/>
    </source>
</evidence>
<sequence length="990" mass="109716">MSMVEETHTAATLQLFLQFMKNLERQQISYLASCPCLSDRRQFPNFFRTIPSDVYQARAKAQLASPLCSGTESLEEVQHPFTDTSQLRVSYNVYLAVYAAAHALHSLLSCPNSDNHRNNFSTCSSPKNIKPIKLLQHLNNVNITTPQGETFYFQDGDIPAKYDLVNWQNTPEGTLKLVLVGRVNGFDIHLNDLDLEPLKYMYAMTFAVEEINRNSTLLPGVKLGYRVFDYCGRYPWALKAAMSMVGGDTHSCNSSPFPTVYEKPGETAMLSSGDQPIALVIGASSSTTGIILSSVLGPLSVPVISYLASCPCLSDRRQFPNFFRTIPSDVYQARAMAQLAVRFQWTWIGAVLENSDYGHLAIQAFQEETEGKGVCLEFIETVRRETILSDAKRAAVTIQGSTARVVLMFCWYTDVKNLFLELTKRNVTDRQFLASEAWSTSDDLLQDAAISKVASGVLGVAIRSSTIPGFESYLRSLHPNRRPNDKFLREFWETEFGCSPETPGSYESRFSSHFSALLKTRSDPQSPLCSGTESLKGVQHPFTDTSQLRVSYNVYLAVYAAAHALHSLLSCPNSDNHRNNFSTCSSPKNIKPIEVLQHLNNVNITTPQGEMFHFQGADIPAKYDLVNWQNTPEGTLRLVLVGRVDGFDIHLNESVIQWNTGSSQVPVSVCSESCPPGTRMVNRKGEPVCCFDCIQCAEGEISNKTDLLNCDRCPLEFWPNVEQTACVPRQLDFLSFNETLGITLTTAAVSGATVTTAVFVVFLCYRQTPVVRANNSELSFLLLLSLKLCFLCSLVFIGRPSVWSCRFQQAAFGISFVLCVSCILVKTIVVLSVFRSARPGAEVLMKWFGPGQQRGSICIFTCIQIVICAVWLSLSPPVPKQNLGFHGSKVTLECATTSMLGFSLVLGYIGLLACTCLLLAFLARKLPDNFNEAKLITFSMLIFCAVWVAFVPAYISSPGKYVVAVEVFAILASVMVYCCAFLFQNVSLFF</sequence>
<dbReference type="FunFam" id="2.10.50.30:FF:000002">
    <property type="entry name" value="Vomeronasal 2 receptor, h1"/>
    <property type="match status" value="1"/>
</dbReference>
<dbReference type="InterPro" id="IPR017979">
    <property type="entry name" value="GPCR_3_CS"/>
</dbReference>
<dbReference type="Gene3D" id="3.40.50.2300">
    <property type="match status" value="6"/>
</dbReference>
<comment type="caution">
    <text evidence="14">The sequence shown here is derived from an EMBL/GenBank/DDBJ whole genome shotgun (WGS) entry which is preliminary data.</text>
</comment>
<keyword evidence="7" id="KW-0297">G-protein coupled receptor</keyword>
<dbReference type="PROSITE" id="PS50259">
    <property type="entry name" value="G_PROTEIN_RECEP_F3_4"/>
    <property type="match status" value="1"/>
</dbReference>
<dbReference type="Proteomes" id="UP001187415">
    <property type="component" value="Unassembled WGS sequence"/>
</dbReference>
<dbReference type="GO" id="GO:0004930">
    <property type="term" value="F:G protein-coupled receptor activity"/>
    <property type="evidence" value="ECO:0007669"/>
    <property type="project" value="UniProtKB-KW"/>
</dbReference>
<evidence type="ECO:0000256" key="8">
    <source>
        <dbReference type="ARBA" id="ARBA00023136"/>
    </source>
</evidence>
<keyword evidence="11" id="KW-0807">Transducer</keyword>
<dbReference type="Gene3D" id="2.10.50.30">
    <property type="entry name" value="GPCR, family 3, nine cysteines domain"/>
    <property type="match status" value="1"/>
</dbReference>
<comment type="similarity">
    <text evidence="2">Belongs to the G-protein coupled receptor 3 family.</text>
</comment>
<evidence type="ECO:0000256" key="10">
    <source>
        <dbReference type="ARBA" id="ARBA00023180"/>
    </source>
</evidence>
<comment type="subcellular location">
    <subcellularLocation>
        <location evidence="1">Cell membrane</location>
        <topology evidence="1">Multi-pass membrane protein</topology>
    </subcellularLocation>
</comment>
<evidence type="ECO:0000256" key="6">
    <source>
        <dbReference type="ARBA" id="ARBA00022989"/>
    </source>
</evidence>
<dbReference type="Pfam" id="PF01094">
    <property type="entry name" value="ANF_receptor"/>
    <property type="match status" value="3"/>
</dbReference>
<proteinExistence type="inferred from homology"/>
<dbReference type="InterPro" id="IPR004073">
    <property type="entry name" value="GPCR_3_vmron_rcpt_2"/>
</dbReference>
<protein>
    <recommendedName>
        <fullName evidence="13">G-protein coupled receptors family 3 profile domain-containing protein</fullName>
    </recommendedName>
</protein>
<keyword evidence="6 12" id="KW-1133">Transmembrane helix</keyword>